<keyword evidence="3" id="KW-1185">Reference proteome</keyword>
<comment type="caution">
    <text evidence="2">The sequence shown here is derived from an EMBL/GenBank/DDBJ whole genome shotgun (WGS) entry which is preliminary data.</text>
</comment>
<evidence type="ECO:0000256" key="1">
    <source>
        <dbReference type="SAM" id="SignalP"/>
    </source>
</evidence>
<reference evidence="2 3" key="1">
    <citation type="submission" date="2010-10" db="EMBL/GenBank/DDBJ databases">
        <authorList>
            <consortium name="The Broad Institute Genome Sequencing Platform"/>
            <person name="Ward D."/>
            <person name="Earl A."/>
            <person name="Feldgarden M."/>
            <person name="Young S.K."/>
            <person name="Gargeya S."/>
            <person name="Zeng Q."/>
            <person name="Alvarado L."/>
            <person name="Berlin A."/>
            <person name="Bochicchio J."/>
            <person name="Chapman S.B."/>
            <person name="Chen Z."/>
            <person name="Freedman E."/>
            <person name="Gellesch M."/>
            <person name="Goldberg J."/>
            <person name="Griggs A."/>
            <person name="Gujja S."/>
            <person name="Heilman E."/>
            <person name="Heiman D."/>
            <person name="Howarth C."/>
            <person name="Mehta T."/>
            <person name="Neiman D."/>
            <person name="Pearson M."/>
            <person name="Roberts A."/>
            <person name="Saif S."/>
            <person name="Shea T."/>
            <person name="Shenoy N."/>
            <person name="Sisk P."/>
            <person name="Stolte C."/>
            <person name="Sykes S."/>
            <person name="White J."/>
            <person name="Yandava C."/>
            <person name="Allen-Vercoe E."/>
            <person name="Sibley C."/>
            <person name="Ambrose C.E."/>
            <person name="Strauss J."/>
            <person name="Daigneault M."/>
            <person name="Haas B."/>
            <person name="Nusbaum C."/>
            <person name="Birren B."/>
        </authorList>
    </citation>
    <scope>NUCLEOTIDE SEQUENCE [LARGE SCALE GENOMIC DNA]</scope>
    <source>
        <strain evidence="2 3">3_1_6</strain>
    </source>
</reference>
<accession>E5Y3X7</accession>
<dbReference type="HOGENOM" id="CLU_080111_0_0_7"/>
<dbReference type="OrthoDB" id="5451019at2"/>
<protein>
    <recommendedName>
        <fullName evidence="4">Outer membrane protease</fullName>
    </recommendedName>
</protein>
<dbReference type="GeneID" id="78086023"/>
<reference evidence="2 3" key="2">
    <citation type="submission" date="2013-04" db="EMBL/GenBank/DDBJ databases">
        <title>The Genome Sequence of Bilophila wadsworthia 3_1_6.</title>
        <authorList>
            <consortium name="The Broad Institute Genomics Platform"/>
            <person name="Earl A."/>
            <person name="Ward D."/>
            <person name="Feldgarden M."/>
            <person name="Gevers D."/>
            <person name="Sibley C."/>
            <person name="Strauss J."/>
            <person name="Allen-Vercoe E."/>
            <person name="Walker B."/>
            <person name="Young S."/>
            <person name="Zeng Q."/>
            <person name="Gargeya S."/>
            <person name="Fitzgerald M."/>
            <person name="Haas B."/>
            <person name="Abouelleil A."/>
            <person name="Allen A.W."/>
            <person name="Alvarado L."/>
            <person name="Arachchi H.M."/>
            <person name="Berlin A.M."/>
            <person name="Chapman S.B."/>
            <person name="Gainer-Dewar J."/>
            <person name="Goldberg J."/>
            <person name="Griggs A."/>
            <person name="Gujja S."/>
            <person name="Hansen M."/>
            <person name="Howarth C."/>
            <person name="Imamovic A."/>
            <person name="Ireland A."/>
            <person name="Larimer J."/>
            <person name="McCowan C."/>
            <person name="Murphy C."/>
            <person name="Pearson M."/>
            <person name="Poon T.W."/>
            <person name="Priest M."/>
            <person name="Roberts A."/>
            <person name="Saif S."/>
            <person name="Shea T."/>
            <person name="Sisk P."/>
            <person name="Sykes S."/>
            <person name="Wortman J."/>
            <person name="Nusbaum C."/>
            <person name="Birren B."/>
        </authorList>
    </citation>
    <scope>NUCLEOTIDE SEQUENCE [LARGE SCALE GENOMIC DNA]</scope>
    <source>
        <strain evidence="2 3">3_1_6</strain>
    </source>
</reference>
<evidence type="ECO:0000313" key="3">
    <source>
        <dbReference type="Proteomes" id="UP000006034"/>
    </source>
</evidence>
<feature type="signal peptide" evidence="1">
    <location>
        <begin position="1"/>
        <end position="29"/>
    </location>
</feature>
<dbReference type="eggNOG" id="ENOG503322D">
    <property type="taxonomic scope" value="Bacteria"/>
</dbReference>
<dbReference type="RefSeq" id="WP_016360740.1">
    <property type="nucleotide sequence ID" value="NZ_KE150238.1"/>
</dbReference>
<evidence type="ECO:0000313" key="2">
    <source>
        <dbReference type="EMBL" id="EFV45291.2"/>
    </source>
</evidence>
<keyword evidence="1" id="KW-0732">Signal</keyword>
<proteinExistence type="predicted"/>
<dbReference type="AlphaFoldDB" id="E5Y3X7"/>
<evidence type="ECO:0008006" key="4">
    <source>
        <dbReference type="Google" id="ProtNLM"/>
    </source>
</evidence>
<dbReference type="Proteomes" id="UP000006034">
    <property type="component" value="Unassembled WGS sequence"/>
</dbReference>
<organism evidence="2 3">
    <name type="scientific">Bilophila wadsworthia (strain 3_1_6)</name>
    <dbReference type="NCBI Taxonomy" id="563192"/>
    <lineage>
        <taxon>Bacteria</taxon>
        <taxon>Pseudomonadati</taxon>
        <taxon>Thermodesulfobacteriota</taxon>
        <taxon>Desulfovibrionia</taxon>
        <taxon>Desulfovibrionales</taxon>
        <taxon>Desulfovibrionaceae</taxon>
        <taxon>Bilophila</taxon>
    </lineage>
</organism>
<feature type="chain" id="PRO_5003202941" description="Outer membrane protease" evidence="1">
    <location>
        <begin position="30"/>
        <end position="292"/>
    </location>
</feature>
<name>E5Y3X7_BILW3</name>
<sequence length="292" mass="32228">MIARQFRGFTVAACLMVLAAFGMPDTSWAWESDGPRFNIYTQGYEKADVDEGGSYSKTETGVSAGYKWFTLAYKRSDFSWSHSDSVNFSKKGSPWDQLNKLTLDASFNGALGESVNWFAGGSIISGFEDQIWDSFTFAPRGGLTFSPTYDLKFHVGVAGLISPVRPLVMPIVGAEWRNEHDYGLSGIIGFPGTRVQYRFNDLLAARVAAKWDRDIYRLSNDSSVAGKGYVEESGYTGGAYLDITPIADLKLTVGAELLFDRQLRLYDKGGDEFSKTDVDRALGAVLRASYSF</sequence>
<gene>
    <name evidence="2" type="ORF">HMPREF0179_00888</name>
</gene>
<dbReference type="EMBL" id="ADCP02000001">
    <property type="protein sequence ID" value="EFV45291.2"/>
    <property type="molecule type" value="Genomic_DNA"/>
</dbReference>